<dbReference type="PANTHER" id="PTHR10443:SF12">
    <property type="entry name" value="DIPEPTIDASE"/>
    <property type="match status" value="1"/>
</dbReference>
<dbReference type="PROSITE" id="PS51365">
    <property type="entry name" value="RENAL_DIPEPTIDASE_2"/>
    <property type="match status" value="1"/>
</dbReference>
<dbReference type="SUPFAM" id="SSF51556">
    <property type="entry name" value="Metallo-dependent hydrolases"/>
    <property type="match status" value="1"/>
</dbReference>
<accession>A0A412PCY7</accession>
<dbReference type="Pfam" id="PF01244">
    <property type="entry name" value="Peptidase_M19"/>
    <property type="match status" value="1"/>
</dbReference>
<dbReference type="PANTHER" id="PTHR10443">
    <property type="entry name" value="MICROSOMAL DIPEPTIDASE"/>
    <property type="match status" value="1"/>
</dbReference>
<dbReference type="Gene3D" id="3.20.20.140">
    <property type="entry name" value="Metal-dependent hydrolases"/>
    <property type="match status" value="1"/>
</dbReference>
<evidence type="ECO:0000313" key="1">
    <source>
        <dbReference type="EMBL" id="RGT55104.1"/>
    </source>
</evidence>
<dbReference type="Proteomes" id="UP000284731">
    <property type="component" value="Unassembled WGS sequence"/>
</dbReference>
<dbReference type="AlphaFoldDB" id="A0A412PCY7"/>
<reference evidence="1 2" key="1">
    <citation type="submission" date="2018-08" db="EMBL/GenBank/DDBJ databases">
        <title>A genome reference for cultivated species of the human gut microbiota.</title>
        <authorList>
            <person name="Zou Y."/>
            <person name="Xue W."/>
            <person name="Luo G."/>
        </authorList>
    </citation>
    <scope>NUCLEOTIDE SEQUENCE [LARGE SCALE GENOMIC DNA]</scope>
    <source>
        <strain evidence="1 2">AF18-46</strain>
    </source>
</reference>
<dbReference type="GO" id="GO:0006508">
    <property type="term" value="P:proteolysis"/>
    <property type="evidence" value="ECO:0007669"/>
    <property type="project" value="InterPro"/>
</dbReference>
<gene>
    <name evidence="1" type="ORF">DWX20_08085</name>
</gene>
<proteinExistence type="predicted"/>
<sequence>MKIFDLHADLAEAIKPFYTDGKTSILKKDWNTRFKQGQIAYTSAASFFVGTENWQEMQDVVTKVKNDITASGHKVIYTKDDLDDDQQETAFLMTIEGMCGIHDDVEEKIQWLYDMGNRIGSLCWNDQNALATGNSGDPTRGLTELGKQAIVKMNELHMIVDVSHANEKTFWDILSCSTQPIIATHSNAKGRCFVERNLTNQQIRAIASKDGLIGMNACCSFIHTEQQKQDALHLAKHAKYITDLVGVRHVACGFDFGEYYNDGEEHNMYGPSQAQNFIKALQRVGFTAEEIKDIAYRNVLRFLRKYM</sequence>
<comment type="caution">
    <text evidence="1">The sequence shown here is derived from an EMBL/GenBank/DDBJ whole genome shotgun (WGS) entry which is preliminary data.</text>
</comment>
<name>A0A412PCY7_9FIRM</name>
<dbReference type="GO" id="GO:0070573">
    <property type="term" value="F:metallodipeptidase activity"/>
    <property type="evidence" value="ECO:0007669"/>
    <property type="project" value="InterPro"/>
</dbReference>
<dbReference type="InterPro" id="IPR008257">
    <property type="entry name" value="Pept_M19"/>
</dbReference>
<dbReference type="InterPro" id="IPR032466">
    <property type="entry name" value="Metal_Hydrolase"/>
</dbReference>
<dbReference type="EMBL" id="QRWX01000003">
    <property type="protein sequence ID" value="RGT55104.1"/>
    <property type="molecule type" value="Genomic_DNA"/>
</dbReference>
<organism evidence="1 2">
    <name type="scientific">Solobacterium moorei</name>
    <dbReference type="NCBI Taxonomy" id="102148"/>
    <lineage>
        <taxon>Bacteria</taxon>
        <taxon>Bacillati</taxon>
        <taxon>Bacillota</taxon>
        <taxon>Erysipelotrichia</taxon>
        <taxon>Erysipelotrichales</taxon>
        <taxon>Erysipelotrichaceae</taxon>
        <taxon>Solobacterium</taxon>
    </lineage>
</organism>
<dbReference type="RefSeq" id="WP_118765128.1">
    <property type="nucleotide sequence ID" value="NZ_CABJCF010000003.1"/>
</dbReference>
<evidence type="ECO:0000313" key="2">
    <source>
        <dbReference type="Proteomes" id="UP000284731"/>
    </source>
</evidence>
<protein>
    <submittedName>
        <fullName evidence="1">Peptidase</fullName>
    </submittedName>
</protein>